<protein>
    <submittedName>
        <fullName evidence="1">Uncharacterized protein</fullName>
    </submittedName>
</protein>
<dbReference type="GO" id="GO:0004364">
    <property type="term" value="F:glutathione transferase activity"/>
    <property type="evidence" value="ECO:0007669"/>
    <property type="project" value="InterPro"/>
</dbReference>
<dbReference type="PANTHER" id="PTHR32419">
    <property type="entry name" value="GLUTATHIONYL-HYDROQUINONE REDUCTASE"/>
    <property type="match status" value="1"/>
</dbReference>
<evidence type="ECO:0000313" key="2">
    <source>
        <dbReference type="Proteomes" id="UP000235786"/>
    </source>
</evidence>
<dbReference type="AlphaFoldDB" id="A0A2J6S7S8"/>
<dbReference type="Gene3D" id="3.40.30.10">
    <property type="entry name" value="Glutaredoxin"/>
    <property type="match status" value="1"/>
</dbReference>
<dbReference type="STRING" id="1149755.A0A2J6S7S8"/>
<dbReference type="EMBL" id="KZ613939">
    <property type="protein sequence ID" value="PMD46822.1"/>
    <property type="molecule type" value="Genomic_DNA"/>
</dbReference>
<proteinExistence type="predicted"/>
<accession>A0A2J6S7S8</accession>
<evidence type="ECO:0000313" key="1">
    <source>
        <dbReference type="EMBL" id="PMD46822.1"/>
    </source>
</evidence>
<reference evidence="1 2" key="1">
    <citation type="submission" date="2016-04" db="EMBL/GenBank/DDBJ databases">
        <title>A degradative enzymes factory behind the ericoid mycorrhizal symbiosis.</title>
        <authorList>
            <consortium name="DOE Joint Genome Institute"/>
            <person name="Martino E."/>
            <person name="Morin E."/>
            <person name="Grelet G."/>
            <person name="Kuo A."/>
            <person name="Kohler A."/>
            <person name="Daghino S."/>
            <person name="Barry K."/>
            <person name="Choi C."/>
            <person name="Cichocki N."/>
            <person name="Clum A."/>
            <person name="Copeland A."/>
            <person name="Hainaut M."/>
            <person name="Haridas S."/>
            <person name="Labutti K."/>
            <person name="Lindquist E."/>
            <person name="Lipzen A."/>
            <person name="Khouja H.-R."/>
            <person name="Murat C."/>
            <person name="Ohm R."/>
            <person name="Olson A."/>
            <person name="Spatafora J."/>
            <person name="Veneault-Fourrey C."/>
            <person name="Henrissat B."/>
            <person name="Grigoriev I."/>
            <person name="Martin F."/>
            <person name="Perotto S."/>
        </authorList>
    </citation>
    <scope>NUCLEOTIDE SEQUENCE [LARGE SCALE GENOMIC DNA]</scope>
    <source>
        <strain evidence="1 2">F</strain>
    </source>
</reference>
<feature type="non-terminal residue" evidence="1">
    <location>
        <position position="1"/>
    </location>
</feature>
<organism evidence="1 2">
    <name type="scientific">Hyaloscypha variabilis (strain UAMH 11265 / GT02V1 / F)</name>
    <name type="common">Meliniomyces variabilis</name>
    <dbReference type="NCBI Taxonomy" id="1149755"/>
    <lineage>
        <taxon>Eukaryota</taxon>
        <taxon>Fungi</taxon>
        <taxon>Dikarya</taxon>
        <taxon>Ascomycota</taxon>
        <taxon>Pezizomycotina</taxon>
        <taxon>Leotiomycetes</taxon>
        <taxon>Helotiales</taxon>
        <taxon>Hyaloscyphaceae</taxon>
        <taxon>Hyaloscypha</taxon>
        <taxon>Hyaloscypha variabilis</taxon>
    </lineage>
</organism>
<dbReference type="InterPro" id="IPR016639">
    <property type="entry name" value="GST_Omega/GSH"/>
</dbReference>
<dbReference type="Proteomes" id="UP000235786">
    <property type="component" value="Unassembled WGS sequence"/>
</dbReference>
<dbReference type="GO" id="GO:0005737">
    <property type="term" value="C:cytoplasm"/>
    <property type="evidence" value="ECO:0007669"/>
    <property type="project" value="TreeGrafter"/>
</dbReference>
<dbReference type="PANTHER" id="PTHR32419:SF25">
    <property type="entry name" value="GLUTATHIONE S-TRANSFERASE (EUROFUNG)"/>
    <property type="match status" value="1"/>
</dbReference>
<gene>
    <name evidence="1" type="ORF">L207DRAFT_418610</name>
</gene>
<name>A0A2J6S7S8_HYAVF</name>
<dbReference type="OrthoDB" id="2309723at2759"/>
<sequence length="85" mass="10149">DPFYGFSHLRQLYWKENTEFKGHFIIPMLWDRKTEVVVSNESSIIMRMLEESFDHLLLKDRQEVNCPGGGLYLEVFRPKIKAMNK</sequence>
<keyword evidence="2" id="KW-1185">Reference proteome</keyword>